<keyword evidence="5" id="KW-0677">Repeat</keyword>
<dbReference type="InterPro" id="IPR001881">
    <property type="entry name" value="EGF-like_Ca-bd_dom"/>
</dbReference>
<dbReference type="Gene3D" id="2.10.25.10">
    <property type="entry name" value="Laminin"/>
    <property type="match status" value="6"/>
</dbReference>
<dbReference type="PROSITE" id="PS00010">
    <property type="entry name" value="ASX_HYDROXYL"/>
    <property type="match status" value="5"/>
</dbReference>
<evidence type="ECO:0000256" key="8">
    <source>
        <dbReference type="ARBA" id="ARBA00023136"/>
    </source>
</evidence>
<dbReference type="Pfam" id="PF12947">
    <property type="entry name" value="EGF_3"/>
    <property type="match status" value="2"/>
</dbReference>
<keyword evidence="7" id="KW-1133">Transmembrane helix</keyword>
<evidence type="ECO:0000256" key="7">
    <source>
        <dbReference type="ARBA" id="ARBA00022989"/>
    </source>
</evidence>
<dbReference type="CDD" id="cd00054">
    <property type="entry name" value="EGF_CA"/>
    <property type="match status" value="6"/>
</dbReference>
<dbReference type="PROSITE" id="PS01187">
    <property type="entry name" value="EGF_CA"/>
    <property type="match status" value="2"/>
</dbReference>
<dbReference type="InterPro" id="IPR049883">
    <property type="entry name" value="NOTCH1_EGF-like"/>
</dbReference>
<protein>
    <submittedName>
        <fullName evidence="12">Fibrillin-2-like, partial</fullName>
    </submittedName>
</protein>
<keyword evidence="4" id="KW-0732">Signal</keyword>
<dbReference type="GO" id="GO:0005615">
    <property type="term" value="C:extracellular space"/>
    <property type="evidence" value="ECO:0007669"/>
    <property type="project" value="TreeGrafter"/>
</dbReference>
<dbReference type="InterPro" id="IPR024731">
    <property type="entry name" value="NELL2-like_EGF"/>
</dbReference>
<dbReference type="EMBL" id="CACRXK020017460">
    <property type="protein sequence ID" value="CAB4031234.1"/>
    <property type="molecule type" value="Genomic_DNA"/>
</dbReference>
<reference evidence="12" key="1">
    <citation type="submission" date="2020-04" db="EMBL/GenBank/DDBJ databases">
        <authorList>
            <person name="Alioto T."/>
            <person name="Alioto T."/>
            <person name="Gomez Garrido J."/>
        </authorList>
    </citation>
    <scope>NUCLEOTIDE SEQUENCE</scope>
    <source>
        <strain evidence="12">A484AB</strain>
    </source>
</reference>
<dbReference type="Proteomes" id="UP001152795">
    <property type="component" value="Unassembled WGS sequence"/>
</dbReference>
<dbReference type="OrthoDB" id="9979188at2759"/>
<keyword evidence="10" id="KW-0325">Glycoprotein</keyword>
<keyword evidence="9" id="KW-1015">Disulfide bond</keyword>
<feature type="non-terminal residue" evidence="12">
    <location>
        <position position="304"/>
    </location>
</feature>
<keyword evidence="13" id="KW-1185">Reference proteome</keyword>
<dbReference type="GO" id="GO:0005509">
    <property type="term" value="F:calcium ion binding"/>
    <property type="evidence" value="ECO:0007669"/>
    <property type="project" value="InterPro"/>
</dbReference>
<dbReference type="InterPro" id="IPR051586">
    <property type="entry name" value="PKC-binding_NELL"/>
</dbReference>
<dbReference type="PANTHER" id="PTHR24042:SF5">
    <property type="entry name" value="EGF-LIKE CALCIUM-BINDING DOMAIN-CONTAINING PROTEIN"/>
    <property type="match status" value="1"/>
</dbReference>
<dbReference type="InterPro" id="IPR018097">
    <property type="entry name" value="EGF_Ca-bd_CS"/>
</dbReference>
<feature type="non-terminal residue" evidence="12">
    <location>
        <position position="1"/>
    </location>
</feature>
<dbReference type="InterPro" id="IPR009030">
    <property type="entry name" value="Growth_fac_rcpt_cys_sf"/>
</dbReference>
<dbReference type="Pfam" id="PF07645">
    <property type="entry name" value="EGF_CA"/>
    <property type="match status" value="4"/>
</dbReference>
<dbReference type="SMART" id="SM00181">
    <property type="entry name" value="EGF"/>
    <property type="match status" value="5"/>
</dbReference>
<keyword evidence="6" id="KW-0106">Calcium</keyword>
<evidence type="ECO:0000256" key="10">
    <source>
        <dbReference type="ARBA" id="ARBA00023180"/>
    </source>
</evidence>
<evidence type="ECO:0000256" key="9">
    <source>
        <dbReference type="ARBA" id="ARBA00023157"/>
    </source>
</evidence>
<dbReference type="SMART" id="SM00179">
    <property type="entry name" value="EGF_CA"/>
    <property type="match status" value="6"/>
</dbReference>
<keyword evidence="3" id="KW-0812">Transmembrane</keyword>
<dbReference type="InterPro" id="IPR000742">
    <property type="entry name" value="EGF"/>
</dbReference>
<evidence type="ECO:0000256" key="3">
    <source>
        <dbReference type="ARBA" id="ARBA00022692"/>
    </source>
</evidence>
<comment type="caution">
    <text evidence="11">Lacks conserved residue(s) required for the propagation of feature annotation.</text>
</comment>
<dbReference type="AlphaFoldDB" id="A0A6S7JM46"/>
<evidence type="ECO:0000256" key="11">
    <source>
        <dbReference type="PROSITE-ProRule" id="PRU00076"/>
    </source>
</evidence>
<evidence type="ECO:0000256" key="1">
    <source>
        <dbReference type="ARBA" id="ARBA00004479"/>
    </source>
</evidence>
<evidence type="ECO:0000256" key="2">
    <source>
        <dbReference type="ARBA" id="ARBA00022536"/>
    </source>
</evidence>
<evidence type="ECO:0000313" key="13">
    <source>
        <dbReference type="Proteomes" id="UP001152795"/>
    </source>
</evidence>
<keyword evidence="2 11" id="KW-0245">EGF-like domain</keyword>
<evidence type="ECO:0000256" key="4">
    <source>
        <dbReference type="ARBA" id="ARBA00022729"/>
    </source>
</evidence>
<dbReference type="FunFam" id="2.10.25.10:FF:000038">
    <property type="entry name" value="Fibrillin 2"/>
    <property type="match status" value="5"/>
</dbReference>
<evidence type="ECO:0000256" key="5">
    <source>
        <dbReference type="ARBA" id="ARBA00022737"/>
    </source>
</evidence>
<comment type="caution">
    <text evidence="12">The sequence shown here is derived from an EMBL/GenBank/DDBJ whole genome shotgun (WGS) entry which is preliminary data.</text>
</comment>
<proteinExistence type="predicted"/>
<dbReference type="PROSITE" id="PS50026">
    <property type="entry name" value="EGF_3"/>
    <property type="match status" value="5"/>
</dbReference>
<dbReference type="PROSITE" id="PS01186">
    <property type="entry name" value="EGF_2"/>
    <property type="match status" value="5"/>
</dbReference>
<dbReference type="InterPro" id="IPR000152">
    <property type="entry name" value="EGF-type_Asp/Asn_hydroxyl_site"/>
</dbReference>
<evidence type="ECO:0000313" key="12">
    <source>
        <dbReference type="EMBL" id="CAB4031234.1"/>
    </source>
</evidence>
<gene>
    <name evidence="12" type="ORF">PACLA_8A081753</name>
</gene>
<dbReference type="SUPFAM" id="SSF57184">
    <property type="entry name" value="Growth factor receptor domain"/>
    <property type="match status" value="1"/>
</dbReference>
<dbReference type="SUPFAM" id="SSF57196">
    <property type="entry name" value="EGF/Laminin"/>
    <property type="match status" value="2"/>
</dbReference>
<dbReference type="GO" id="GO:0048513">
    <property type="term" value="P:animal organ development"/>
    <property type="evidence" value="ECO:0007669"/>
    <property type="project" value="UniProtKB-ARBA"/>
</dbReference>
<name>A0A6S7JM46_PARCT</name>
<organism evidence="12 13">
    <name type="scientific">Paramuricea clavata</name>
    <name type="common">Red gorgonian</name>
    <name type="synonym">Violescent sea-whip</name>
    <dbReference type="NCBI Taxonomy" id="317549"/>
    <lineage>
        <taxon>Eukaryota</taxon>
        <taxon>Metazoa</taxon>
        <taxon>Cnidaria</taxon>
        <taxon>Anthozoa</taxon>
        <taxon>Octocorallia</taxon>
        <taxon>Malacalcyonacea</taxon>
        <taxon>Plexauridae</taxon>
        <taxon>Paramuricea</taxon>
    </lineage>
</organism>
<evidence type="ECO:0000256" key="6">
    <source>
        <dbReference type="ARBA" id="ARBA00022837"/>
    </source>
</evidence>
<dbReference type="PANTHER" id="PTHR24042">
    <property type="entry name" value="NEL HOMOLOG"/>
    <property type="match status" value="1"/>
</dbReference>
<comment type="subcellular location">
    <subcellularLocation>
        <location evidence="1">Membrane</location>
        <topology evidence="1">Single-pass type I membrane protein</topology>
    </subcellularLocation>
</comment>
<dbReference type="GO" id="GO:0048731">
    <property type="term" value="P:system development"/>
    <property type="evidence" value="ECO:0007669"/>
    <property type="project" value="UniProtKB-ARBA"/>
</dbReference>
<dbReference type="GO" id="GO:0008201">
    <property type="term" value="F:heparin binding"/>
    <property type="evidence" value="ECO:0007669"/>
    <property type="project" value="TreeGrafter"/>
</dbReference>
<sequence length="304" mass="33557">IDECSEGNFSCDPNATCINSQGSYNCQCKNGFQGNGKQNCTDIDECSEESTNECHLNATCSNTPGSYECECRTGYHGLGRACTDIDECSDGNFTCHPNATCINTQGSYECQCKNGFQGNGKQNCTDIDECSEESTNECHLNATCSNIPGSYECECRAGYRGHGRACTDIDECSDGNFTCHPNATCINTQGSYNCQYIDECSEESTNECHLNATCSNTQGSYLCECRTGYHGLGRACTGLECYNCAHQPYDIRLRTLHDRRPTIKKTYKIREIHHSVDDSGKQNKSNYIRELKNILINTSSTLDL</sequence>
<accession>A0A6S7JM46</accession>
<dbReference type="FunFam" id="2.10.25.10:FF:000202">
    <property type="entry name" value="Multiple epidermal growth factor-like domains 8"/>
    <property type="match status" value="1"/>
</dbReference>
<dbReference type="GO" id="GO:0016020">
    <property type="term" value="C:membrane"/>
    <property type="evidence" value="ECO:0007669"/>
    <property type="project" value="UniProtKB-SubCell"/>
</dbReference>
<keyword evidence="8" id="KW-0472">Membrane</keyword>